<comment type="similarity">
    <text evidence="1">Belongs to the CapA family.</text>
</comment>
<dbReference type="KEGG" id="dbc:MFMK1_001507"/>
<feature type="domain" description="Capsule synthesis protein CapA" evidence="2">
    <location>
        <begin position="57"/>
        <end position="306"/>
    </location>
</feature>
<name>A0AAU0UNC8_9FIRM</name>
<accession>A0AAU0UNC8</accession>
<organism evidence="3 4">
    <name type="scientific">Metallumcola ferriviriculae</name>
    <dbReference type="NCBI Taxonomy" id="3039180"/>
    <lineage>
        <taxon>Bacteria</taxon>
        <taxon>Bacillati</taxon>
        <taxon>Bacillota</taxon>
        <taxon>Clostridia</taxon>
        <taxon>Neomoorellales</taxon>
        <taxon>Desulfitibacteraceae</taxon>
        <taxon>Metallumcola</taxon>
    </lineage>
</organism>
<evidence type="ECO:0000259" key="2">
    <source>
        <dbReference type="SMART" id="SM00854"/>
    </source>
</evidence>
<dbReference type="InterPro" id="IPR029052">
    <property type="entry name" value="Metallo-depent_PP-like"/>
</dbReference>
<sequence>MGKSRGAGVLLSMIAGVLAGVLAAGLVMLAFNSTTWGRVSEEAAPVFNMEAGSPRVSLAAVGDIMLARKVGRLMEEKGNHYPVDAIAQRLAAADVTFGNLESPIGTGGTPLPQKGIWFRAKPERVEALVLSGFDAVSIANNHALDYDSKVFLDTLDILDQRGIKAVGGGVDIDHARKPVIIEKNGLSIGFLAYSEMADIIWSFNYPRMLMASEDTPGIAPAGPRYEAEILEDVEKLAPNVDIVVVSLHWGTEYQYSPMDSQRDFGHRLIDAGVDLIIGHHPHTLQGLERYGNGLIAYSLGNFIFDQNFSQQTTEGLLLEVTLTPMGVENATVSPVVIPQSQPRIAAGEDAARVNKLTASLSKDLGLDFEWQFDMPVLSLQEDSGMKI</sequence>
<dbReference type="PANTHER" id="PTHR33393">
    <property type="entry name" value="POLYGLUTAMINE SYNTHESIS ACCESSORY PROTEIN RV0574C-RELATED"/>
    <property type="match status" value="1"/>
</dbReference>
<dbReference type="RefSeq" id="WP_366924527.1">
    <property type="nucleotide sequence ID" value="NZ_CP121694.1"/>
</dbReference>
<evidence type="ECO:0000256" key="1">
    <source>
        <dbReference type="ARBA" id="ARBA00005662"/>
    </source>
</evidence>
<dbReference type="SMART" id="SM00854">
    <property type="entry name" value="PGA_cap"/>
    <property type="match status" value="1"/>
</dbReference>
<reference evidence="3 4" key="1">
    <citation type="submission" date="2023-04" db="EMBL/GenBank/DDBJ databases">
        <authorList>
            <person name="Hsu D."/>
        </authorList>
    </citation>
    <scope>NUCLEOTIDE SEQUENCE [LARGE SCALE GENOMIC DNA]</scope>
    <source>
        <strain evidence="3 4">MK1</strain>
    </source>
</reference>
<evidence type="ECO:0000313" key="3">
    <source>
        <dbReference type="EMBL" id="WRO21696.1"/>
    </source>
</evidence>
<dbReference type="CDD" id="cd07381">
    <property type="entry name" value="MPP_CapA"/>
    <property type="match status" value="1"/>
</dbReference>
<dbReference type="InterPro" id="IPR019079">
    <property type="entry name" value="Capsule_synth_CapA"/>
</dbReference>
<dbReference type="EMBL" id="CP121694">
    <property type="protein sequence ID" value="WRO21696.1"/>
    <property type="molecule type" value="Genomic_DNA"/>
</dbReference>
<protein>
    <submittedName>
        <fullName evidence="3">CapA family protein</fullName>
    </submittedName>
</protein>
<dbReference type="Gene3D" id="3.60.21.10">
    <property type="match status" value="1"/>
</dbReference>
<dbReference type="PANTHER" id="PTHR33393:SF13">
    <property type="entry name" value="PGA BIOSYNTHESIS PROTEIN CAPA"/>
    <property type="match status" value="1"/>
</dbReference>
<dbReference type="Pfam" id="PF09587">
    <property type="entry name" value="PGA_cap"/>
    <property type="match status" value="1"/>
</dbReference>
<dbReference type="Proteomes" id="UP001329915">
    <property type="component" value="Chromosome"/>
</dbReference>
<dbReference type="AlphaFoldDB" id="A0AAU0UNC8"/>
<gene>
    <name evidence="3" type="ORF">MFMK1_001507</name>
</gene>
<dbReference type="SUPFAM" id="SSF56300">
    <property type="entry name" value="Metallo-dependent phosphatases"/>
    <property type="match status" value="1"/>
</dbReference>
<keyword evidence="4" id="KW-1185">Reference proteome</keyword>
<proteinExistence type="inferred from homology"/>
<dbReference type="InterPro" id="IPR052169">
    <property type="entry name" value="CW_Biosynth-Accessory"/>
</dbReference>
<evidence type="ECO:0000313" key="4">
    <source>
        <dbReference type="Proteomes" id="UP001329915"/>
    </source>
</evidence>